<dbReference type="EMBL" id="CP048104">
    <property type="protein sequence ID" value="QKG84920.1"/>
    <property type="molecule type" value="Genomic_DNA"/>
</dbReference>
<evidence type="ECO:0000256" key="5">
    <source>
        <dbReference type="ARBA" id="ARBA00022801"/>
    </source>
</evidence>
<feature type="binding site" evidence="8">
    <location>
        <position position="180"/>
    </location>
    <ligand>
        <name>Zn(2+)</name>
        <dbReference type="ChEBI" id="CHEBI:29105"/>
        <label>1</label>
    </ligand>
</feature>
<feature type="binding site" evidence="8">
    <location>
        <position position="322"/>
    </location>
    <ligand>
        <name>Zn(2+)</name>
        <dbReference type="ChEBI" id="CHEBI:29105"/>
        <label>2</label>
    </ligand>
</feature>
<dbReference type="SUPFAM" id="SSF101821">
    <property type="entry name" value="Aminopeptidase/glucanase lid domain"/>
    <property type="match status" value="1"/>
</dbReference>
<dbReference type="InterPro" id="IPR023367">
    <property type="entry name" value="Peptidase_M42_dom2"/>
</dbReference>
<dbReference type="PANTHER" id="PTHR32481">
    <property type="entry name" value="AMINOPEPTIDASE"/>
    <property type="match status" value="1"/>
</dbReference>
<feature type="binding site" evidence="8">
    <location>
        <position position="213"/>
    </location>
    <ligand>
        <name>Zn(2+)</name>
        <dbReference type="ChEBI" id="CHEBI:29105"/>
        <label>2</label>
    </ligand>
</feature>
<evidence type="ECO:0000256" key="1">
    <source>
        <dbReference type="ARBA" id="ARBA00006272"/>
    </source>
</evidence>
<dbReference type="PIRSF" id="PIRSF001123">
    <property type="entry name" value="PepA_GA"/>
    <property type="match status" value="1"/>
</dbReference>
<dbReference type="KEGG" id="kpul:GXN76_10865"/>
<dbReference type="Pfam" id="PF05343">
    <property type="entry name" value="Peptidase_M42"/>
    <property type="match status" value="1"/>
</dbReference>
<evidence type="ECO:0000313" key="9">
    <source>
        <dbReference type="EMBL" id="QKG84920.1"/>
    </source>
</evidence>
<dbReference type="Gene3D" id="3.40.630.10">
    <property type="entry name" value="Zn peptidases"/>
    <property type="match status" value="1"/>
</dbReference>
<dbReference type="GO" id="GO:0046872">
    <property type="term" value="F:metal ion binding"/>
    <property type="evidence" value="ECO:0007669"/>
    <property type="project" value="UniProtKB-UniRule"/>
</dbReference>
<evidence type="ECO:0000256" key="6">
    <source>
        <dbReference type="PIRNR" id="PIRNR001123"/>
    </source>
</evidence>
<dbReference type="SUPFAM" id="SSF53187">
    <property type="entry name" value="Zn-dependent exopeptidases"/>
    <property type="match status" value="1"/>
</dbReference>
<accession>A0A7D3Y105</accession>
<keyword evidence="5" id="KW-0378">Hydrolase</keyword>
<name>A0A7D3Y105_9BACL</name>
<evidence type="ECO:0000256" key="8">
    <source>
        <dbReference type="PIRSR" id="PIRSR001123-2"/>
    </source>
</evidence>
<dbReference type="PANTHER" id="PTHR32481:SF0">
    <property type="entry name" value="AMINOPEPTIDASE YPDE-RELATED"/>
    <property type="match status" value="1"/>
</dbReference>
<feature type="binding site" evidence="8">
    <location>
        <position position="66"/>
    </location>
    <ligand>
        <name>Zn(2+)</name>
        <dbReference type="ChEBI" id="CHEBI:29105"/>
        <label>1</label>
    </ligand>
</feature>
<feature type="active site" description="Proton acceptor" evidence="7">
    <location>
        <position position="212"/>
    </location>
</feature>
<sequence length="360" mass="39614">MGGYAEVDVLKELTEARGVPGYEDEVRRIMSRELKKNGTHIITDGMGSIFGEKKGEEGPRILLAGHMDEVGFMVTRIDKSGVLYFSPLGGWWDQVLLSQRVTVMTEKRSFTGVIGSKPPHILTLEEKSKVYPMREMFIDVGAKDKEQVKKWGIQVGDPVVPICPFEIMPDHDTILAKALDNRLGCYLALEVLRRIKEETHPNTLIAGATVQEEVGLRGATTAPYAVEPDIAIALDVGIAQDGPGSGNPDSPRLGGGPLITFLDATMIPNVRFRNLVMETADEHQIPVQVDTMMGGGTDAGKFHLFRKGIPSIVIGTAARYIHSHVSMVSKQDVENTVKLLVEIVKKLNDRQLEAIRSYQD</sequence>
<keyword evidence="2" id="KW-0031">Aminopeptidase</keyword>
<organism evidence="9 10">
    <name type="scientific">Kroppenstedtia pulmonis</name>
    <dbReference type="NCBI Taxonomy" id="1380685"/>
    <lineage>
        <taxon>Bacteria</taxon>
        <taxon>Bacillati</taxon>
        <taxon>Bacillota</taxon>
        <taxon>Bacilli</taxon>
        <taxon>Bacillales</taxon>
        <taxon>Thermoactinomycetaceae</taxon>
        <taxon>Kroppenstedtia</taxon>
    </lineage>
</organism>
<keyword evidence="3" id="KW-0645">Protease</keyword>
<dbReference type="InterPro" id="IPR008007">
    <property type="entry name" value="Peptidase_M42"/>
</dbReference>
<evidence type="ECO:0000313" key="10">
    <source>
        <dbReference type="Proteomes" id="UP000503088"/>
    </source>
</evidence>
<keyword evidence="10" id="KW-1185">Reference proteome</keyword>
<dbReference type="GO" id="GO:0006508">
    <property type="term" value="P:proteolysis"/>
    <property type="evidence" value="ECO:0007669"/>
    <property type="project" value="UniProtKB-KW"/>
</dbReference>
<evidence type="ECO:0000256" key="7">
    <source>
        <dbReference type="PIRSR" id="PIRSR001123-1"/>
    </source>
</evidence>
<dbReference type="AlphaFoldDB" id="A0A7D3Y105"/>
<evidence type="ECO:0000256" key="3">
    <source>
        <dbReference type="ARBA" id="ARBA00022670"/>
    </source>
</evidence>
<keyword evidence="4 8" id="KW-0479">Metal-binding</keyword>
<comment type="similarity">
    <text evidence="1 6">Belongs to the peptidase M42 family.</text>
</comment>
<dbReference type="Gene3D" id="2.40.30.40">
    <property type="entry name" value="Peptidase M42, domain 2"/>
    <property type="match status" value="1"/>
</dbReference>
<reference evidence="9 10" key="1">
    <citation type="submission" date="2020-01" db="EMBL/GenBank/DDBJ databases">
        <authorList>
            <person name="Gulvik C.A."/>
            <person name="Batra D.G."/>
        </authorList>
    </citation>
    <scope>NUCLEOTIDE SEQUENCE [LARGE SCALE GENOMIC DNA]</scope>
    <source>
        <strain evidence="9 10">W9323</strain>
    </source>
</reference>
<feature type="binding site" evidence="8">
    <location>
        <position position="180"/>
    </location>
    <ligand>
        <name>Zn(2+)</name>
        <dbReference type="ChEBI" id="CHEBI:29105"/>
        <label>2</label>
    </ligand>
</feature>
<evidence type="ECO:0000256" key="4">
    <source>
        <dbReference type="ARBA" id="ARBA00022723"/>
    </source>
</evidence>
<gene>
    <name evidence="9" type="ORF">GXN76_10865</name>
</gene>
<comment type="cofactor">
    <cofactor evidence="8">
        <name>a divalent metal cation</name>
        <dbReference type="ChEBI" id="CHEBI:60240"/>
    </cofactor>
    <text evidence="8">Binds 2 divalent metal cations per subunit.</text>
</comment>
<proteinExistence type="inferred from homology"/>
<dbReference type="GO" id="GO:0004177">
    <property type="term" value="F:aminopeptidase activity"/>
    <property type="evidence" value="ECO:0007669"/>
    <property type="project" value="UniProtKB-UniRule"/>
</dbReference>
<feature type="binding site" evidence="8">
    <location>
        <position position="235"/>
    </location>
    <ligand>
        <name>Zn(2+)</name>
        <dbReference type="ChEBI" id="CHEBI:29105"/>
        <label>1</label>
    </ligand>
</feature>
<dbReference type="InterPro" id="IPR051464">
    <property type="entry name" value="Peptidase_M42_aminopept"/>
</dbReference>
<dbReference type="Proteomes" id="UP000503088">
    <property type="component" value="Chromosome"/>
</dbReference>
<evidence type="ECO:0000256" key="2">
    <source>
        <dbReference type="ARBA" id="ARBA00022438"/>
    </source>
</evidence>
<dbReference type="CDD" id="cd05656">
    <property type="entry name" value="M42_Frv"/>
    <property type="match status" value="1"/>
</dbReference>
<protein>
    <submittedName>
        <fullName evidence="9">M42 family metallopeptidase</fullName>
    </submittedName>
</protein>